<comment type="similarity">
    <text evidence="2">Belongs to the ABC transporter superfamily. ABCB family. Multidrug resistance exporter (TC 3.A.1.201) subfamily.</text>
</comment>
<feature type="domain" description="ABC transporter" evidence="14">
    <location>
        <begin position="1110"/>
        <end position="1346"/>
    </location>
</feature>
<keyword evidence="9 13" id="KW-1133">Transmembrane helix</keyword>
<evidence type="ECO:0000256" key="4">
    <source>
        <dbReference type="ARBA" id="ARBA00022692"/>
    </source>
</evidence>
<keyword evidence="4 13" id="KW-0812">Transmembrane</keyword>
<dbReference type="InterPro" id="IPR039421">
    <property type="entry name" value="Type_1_exporter"/>
</dbReference>
<dbReference type="InterPro" id="IPR011527">
    <property type="entry name" value="ABC1_TM_dom"/>
</dbReference>
<keyword evidence="7" id="KW-0067">ATP-binding</keyword>
<dbReference type="CDD" id="cd18578">
    <property type="entry name" value="ABC_6TM_Pgp_ABCB1_D2_like"/>
    <property type="match status" value="1"/>
</dbReference>
<feature type="transmembrane region" description="Helical" evidence="13">
    <location>
        <begin position="1048"/>
        <end position="1068"/>
    </location>
</feature>
<keyword evidence="10 13" id="KW-0472">Membrane</keyword>
<feature type="compositionally biased region" description="Gly residues" evidence="12">
    <location>
        <begin position="693"/>
        <end position="704"/>
    </location>
</feature>
<dbReference type="Proteomes" id="UP001140217">
    <property type="component" value="Unassembled WGS sequence"/>
</dbReference>
<dbReference type="GO" id="GO:0015421">
    <property type="term" value="F:ABC-type oligopeptide transporter activity"/>
    <property type="evidence" value="ECO:0007669"/>
    <property type="project" value="TreeGrafter"/>
</dbReference>
<keyword evidence="6" id="KW-0547">Nucleotide-binding</keyword>
<evidence type="ECO:0000256" key="12">
    <source>
        <dbReference type="SAM" id="MobiDB-lite"/>
    </source>
</evidence>
<reference evidence="16" key="1">
    <citation type="submission" date="2022-07" db="EMBL/GenBank/DDBJ databases">
        <title>Phylogenomic reconstructions and comparative analyses of Kickxellomycotina fungi.</title>
        <authorList>
            <person name="Reynolds N.K."/>
            <person name="Stajich J.E."/>
            <person name="Barry K."/>
            <person name="Grigoriev I.V."/>
            <person name="Crous P."/>
            <person name="Smith M.E."/>
        </authorList>
    </citation>
    <scope>NUCLEOTIDE SEQUENCE</scope>
    <source>
        <strain evidence="16">NBRC 105414</strain>
    </source>
</reference>
<feature type="transmembrane region" description="Helical" evidence="13">
    <location>
        <begin position="1015"/>
        <end position="1036"/>
    </location>
</feature>
<dbReference type="InterPro" id="IPR017871">
    <property type="entry name" value="ABC_transporter-like_CS"/>
</dbReference>
<evidence type="ECO:0000256" key="6">
    <source>
        <dbReference type="ARBA" id="ARBA00022741"/>
    </source>
</evidence>
<dbReference type="FunFam" id="1.20.1560.10:FF:000018">
    <property type="entry name" value="ATP-binding cassette subfamily B member 11"/>
    <property type="match status" value="1"/>
</dbReference>
<dbReference type="EMBL" id="JANBUL010000271">
    <property type="protein sequence ID" value="KAJ2777742.1"/>
    <property type="molecule type" value="Genomic_DNA"/>
</dbReference>
<feature type="transmembrane region" description="Helical" evidence="13">
    <location>
        <begin position="248"/>
        <end position="270"/>
    </location>
</feature>
<feature type="domain" description="ABC transmembrane type-1" evidence="15">
    <location>
        <begin position="788"/>
        <end position="1076"/>
    </location>
</feature>
<feature type="compositionally biased region" description="Basic and acidic residues" evidence="12">
    <location>
        <begin position="23"/>
        <end position="37"/>
    </location>
</feature>
<evidence type="ECO:0000256" key="7">
    <source>
        <dbReference type="ARBA" id="ARBA00022840"/>
    </source>
</evidence>
<evidence type="ECO:0000256" key="13">
    <source>
        <dbReference type="SAM" id="Phobius"/>
    </source>
</evidence>
<dbReference type="PROSITE" id="PS50929">
    <property type="entry name" value="ABC_TM1F"/>
    <property type="match status" value="2"/>
</dbReference>
<dbReference type="GO" id="GO:0016887">
    <property type="term" value="F:ATP hydrolysis activity"/>
    <property type="evidence" value="ECO:0007669"/>
    <property type="project" value="InterPro"/>
</dbReference>
<dbReference type="InterPro" id="IPR003593">
    <property type="entry name" value="AAA+_ATPase"/>
</dbReference>
<dbReference type="FunFam" id="3.40.50.300:FF:000479">
    <property type="entry name" value="Multidrug resistance protein 1A"/>
    <property type="match status" value="1"/>
</dbReference>
<comment type="subcellular location">
    <subcellularLocation>
        <location evidence="1">Membrane</location>
        <topology evidence="1">Multi-pass membrane protein</topology>
    </subcellularLocation>
</comment>
<protein>
    <submittedName>
        <fullName evidence="16">Uncharacterized protein</fullName>
    </submittedName>
</protein>
<dbReference type="PROSITE" id="PS00211">
    <property type="entry name" value="ABC_TRANSPORTER_1"/>
    <property type="match status" value="2"/>
</dbReference>
<dbReference type="Gene3D" id="3.40.50.300">
    <property type="entry name" value="P-loop containing nucleotide triphosphate hydrolases"/>
    <property type="match status" value="2"/>
</dbReference>
<feature type="transmembrane region" description="Helical" evidence="13">
    <location>
        <begin position="908"/>
        <end position="929"/>
    </location>
</feature>
<evidence type="ECO:0000256" key="3">
    <source>
        <dbReference type="ARBA" id="ARBA00022448"/>
    </source>
</evidence>
<comment type="caution">
    <text evidence="16">The sequence shown here is derived from an EMBL/GenBank/DDBJ whole genome shotgun (WGS) entry which is preliminary data.</text>
</comment>
<keyword evidence="3" id="KW-0813">Transport</keyword>
<evidence type="ECO:0000313" key="16">
    <source>
        <dbReference type="EMBL" id="KAJ2777742.1"/>
    </source>
</evidence>
<evidence type="ECO:0000256" key="2">
    <source>
        <dbReference type="ARBA" id="ARBA00007577"/>
    </source>
</evidence>
<feature type="compositionally biased region" description="Basic and acidic residues" evidence="12">
    <location>
        <begin position="46"/>
        <end position="66"/>
    </location>
</feature>
<gene>
    <name evidence="16" type="ORF">H4R18_004989</name>
</gene>
<dbReference type="PROSITE" id="PS50893">
    <property type="entry name" value="ABC_TRANSPORTER_2"/>
    <property type="match status" value="2"/>
</dbReference>
<dbReference type="Pfam" id="PF00005">
    <property type="entry name" value="ABC_tran"/>
    <property type="match status" value="2"/>
</dbReference>
<feature type="transmembrane region" description="Helical" evidence="13">
    <location>
        <begin position="781"/>
        <end position="810"/>
    </location>
</feature>
<name>A0A9W8LG92_9FUNG</name>
<dbReference type="GO" id="GO:0090374">
    <property type="term" value="P:oligopeptide export from mitochondrion"/>
    <property type="evidence" value="ECO:0007669"/>
    <property type="project" value="TreeGrafter"/>
</dbReference>
<feature type="domain" description="ABC transmembrane type-1" evidence="15">
    <location>
        <begin position="95"/>
        <end position="390"/>
    </location>
</feature>
<evidence type="ECO:0000256" key="5">
    <source>
        <dbReference type="ARBA" id="ARBA00022737"/>
    </source>
</evidence>
<proteinExistence type="inferred from homology"/>
<dbReference type="SMART" id="SM00382">
    <property type="entry name" value="AAA"/>
    <property type="match status" value="2"/>
</dbReference>
<dbReference type="Pfam" id="PF00664">
    <property type="entry name" value="ABC_membrane"/>
    <property type="match status" value="2"/>
</dbReference>
<feature type="region of interest" description="Disordered" evidence="12">
    <location>
        <begin position="1"/>
        <end position="70"/>
    </location>
</feature>
<keyword evidence="8" id="KW-1278">Translocase</keyword>
<feature type="compositionally biased region" description="Basic and acidic residues" evidence="12">
    <location>
        <begin position="1"/>
        <end position="11"/>
    </location>
</feature>
<keyword evidence="11" id="KW-0325">Glycoprotein</keyword>
<feature type="transmembrane region" description="Helical" evidence="13">
    <location>
        <begin position="830"/>
        <end position="854"/>
    </location>
</feature>
<evidence type="ECO:0000256" key="11">
    <source>
        <dbReference type="ARBA" id="ARBA00023180"/>
    </source>
</evidence>
<dbReference type="PANTHER" id="PTHR43394:SF27">
    <property type="entry name" value="ATP-DEPENDENT TRANSLOCASE ABCB1-LIKE"/>
    <property type="match status" value="1"/>
</dbReference>
<accession>A0A9W8LG92</accession>
<dbReference type="FunFam" id="3.40.50.300:FF:000205">
    <property type="entry name" value="ABC transporter B family member 4"/>
    <property type="match status" value="1"/>
</dbReference>
<dbReference type="SUPFAM" id="SSF90123">
    <property type="entry name" value="ABC transporter transmembrane region"/>
    <property type="match status" value="2"/>
</dbReference>
<dbReference type="CDD" id="cd18577">
    <property type="entry name" value="ABC_6TM_Pgp_ABCB1_D1_like"/>
    <property type="match status" value="1"/>
</dbReference>
<evidence type="ECO:0000259" key="14">
    <source>
        <dbReference type="PROSITE" id="PS50893"/>
    </source>
</evidence>
<keyword evidence="17" id="KW-1185">Reference proteome</keyword>
<feature type="transmembrane region" description="Helical" evidence="13">
    <location>
        <begin position="92"/>
        <end position="115"/>
    </location>
</feature>
<dbReference type="GO" id="GO:0005743">
    <property type="term" value="C:mitochondrial inner membrane"/>
    <property type="evidence" value="ECO:0007669"/>
    <property type="project" value="TreeGrafter"/>
</dbReference>
<sequence>MASISKEDAALKGDAPTVASGSGEREAASESKDEIKGADNTAGAGEKGDGAETGDKDSKDSKDSKEKKKKKEKVPMVPFFQLFRFSDGRDRAMFLVGTVAACAAGVSTPLMTLIFSELVGTFLTNAPKDGTLTQAARDRLNHDTRRYCWYFFALGMAMWVVSTVQKLVYSLTSERIGRRLRERFYTAILRQDVGWFDEVSTGELTTRISGDVNLVQEGISEKLSFVVQYSTTFVAGLVLAFVKGWRLTLVVLSVLPLMAGSGALMGILLAENTAGGQDSYAAAGSVADEVLSSIKTVMAFGGQARELERFRKRIAEARAAGLRKSWIIGGCMGFIMFSIYGVYALGFWYGGKLVREGKMTSVEVLNAFFSLVMGGFALGNAAPSISAVASARGAAVKVYRVIDRASPIDAVDTERGRAADGIRGEIELDDVHFHYPTRPDVPVLRGLSLRVRAGQRVALVGESGCGKSTTVSLVERFYDPVAGAVRVDGVDVREYNVRSLRQQVGVIMQMPVLFGQTIYQNIVWGAVDGAEPTREQVIQACKDANAHDFISALPDGYETMCGERGALLSGGQKQRIAIARALVRNPKILLLDEATSALDTAAERVVQEALDRASANRTTITVAHRLSTIRDADVIYVIAKGRVLEGGSHDELVARGGAYARLVEAQQLRQELERGVREHNAAVGDDDESTASEGGGPEKAGPSGGADQPLVGPRVSIQRAGTGVSEDSVRDEAAKAAGAGAGGDVDPHSEEGRRLKALEDKALQRRGLTALPRLIAMHWRYAVAFVPGTLLSIVDGASLPCFSIVFSRMLLAMQISDTNPASKQKKDVNLYAGLFFMFAGVVFVAIGGRSLFFIRAGEKITYRVRHDVFRAMMRQDAEYFDRKENGTGALTARLATEAGDVNKAIGEAFPAFVAGIASMLAGIIIAFTFDWRLTLVILATLPFLVLAFYFEGMSVYASTKAMKNAYEKASQEAAETVANIRTVATLTREVTFIAQFRANSVEPYRRAVKNHVVGSLGYGFAQSTMFLVYCLAFFVGSRFVLSGYIDSLAMFNVMYAVVFSAISLGMMAQQSAVLTKGLIASEKLLATIRSVPSIDAESPAGVARNAAGDVELAGVRFAYPTRARATILRGVSLRARPGQTIALVGPSGSGKSTVVALVQRLYDVLGGQASVEGTDVREWNVAALRANLALVGQEPVLFDYSIAENIAYGREGATQQEIEAVARQANIHDFVADLPDGYNTPIGQTGGRLSGGQKQRIAIARALIRNPKILLLDEASSALDSQSERLVQSALDAAASGRTTITIAHRLSTIQNADCIIVFSQGRIIEQGTHDELLANKGLYSLLVTQQSLDVTH</sequence>
<dbReference type="GO" id="GO:0005524">
    <property type="term" value="F:ATP binding"/>
    <property type="evidence" value="ECO:0007669"/>
    <property type="project" value="UniProtKB-KW"/>
</dbReference>
<evidence type="ECO:0000256" key="8">
    <source>
        <dbReference type="ARBA" id="ARBA00022967"/>
    </source>
</evidence>
<feature type="transmembrane region" description="Helical" evidence="13">
    <location>
        <begin position="149"/>
        <end position="169"/>
    </location>
</feature>
<dbReference type="Gene3D" id="1.20.1560.10">
    <property type="entry name" value="ABC transporter type 1, transmembrane domain"/>
    <property type="match status" value="2"/>
</dbReference>
<evidence type="ECO:0000256" key="10">
    <source>
        <dbReference type="ARBA" id="ARBA00023136"/>
    </source>
</evidence>
<dbReference type="InterPro" id="IPR027417">
    <property type="entry name" value="P-loop_NTPase"/>
</dbReference>
<evidence type="ECO:0000256" key="1">
    <source>
        <dbReference type="ARBA" id="ARBA00004141"/>
    </source>
</evidence>
<evidence type="ECO:0000259" key="15">
    <source>
        <dbReference type="PROSITE" id="PS50929"/>
    </source>
</evidence>
<evidence type="ECO:0000256" key="9">
    <source>
        <dbReference type="ARBA" id="ARBA00022989"/>
    </source>
</evidence>
<feature type="region of interest" description="Disordered" evidence="12">
    <location>
        <begin position="679"/>
        <end position="751"/>
    </location>
</feature>
<keyword evidence="5" id="KW-0677">Repeat</keyword>
<feature type="transmembrane region" description="Helical" evidence="13">
    <location>
        <begin position="935"/>
        <end position="958"/>
    </location>
</feature>
<feature type="domain" description="ABC transporter" evidence="14">
    <location>
        <begin position="426"/>
        <end position="665"/>
    </location>
</feature>
<feature type="transmembrane region" description="Helical" evidence="13">
    <location>
        <begin position="223"/>
        <end position="242"/>
    </location>
</feature>
<feature type="transmembrane region" description="Helical" evidence="13">
    <location>
        <begin position="326"/>
        <end position="348"/>
    </location>
</feature>
<dbReference type="InterPro" id="IPR036640">
    <property type="entry name" value="ABC1_TM_sf"/>
</dbReference>
<dbReference type="OrthoDB" id="6500128at2759"/>
<dbReference type="PANTHER" id="PTHR43394">
    <property type="entry name" value="ATP-DEPENDENT PERMEASE MDL1, MITOCHONDRIAL"/>
    <property type="match status" value="1"/>
</dbReference>
<dbReference type="InterPro" id="IPR003439">
    <property type="entry name" value="ABC_transporter-like_ATP-bd"/>
</dbReference>
<dbReference type="CDD" id="cd03249">
    <property type="entry name" value="ABC_MTABC3_MDL1_MDL2"/>
    <property type="match status" value="2"/>
</dbReference>
<organism evidence="16 17">
    <name type="scientific">Coemansia javaensis</name>
    <dbReference type="NCBI Taxonomy" id="2761396"/>
    <lineage>
        <taxon>Eukaryota</taxon>
        <taxon>Fungi</taxon>
        <taxon>Fungi incertae sedis</taxon>
        <taxon>Zoopagomycota</taxon>
        <taxon>Kickxellomycotina</taxon>
        <taxon>Kickxellomycetes</taxon>
        <taxon>Kickxellales</taxon>
        <taxon>Kickxellaceae</taxon>
        <taxon>Coemansia</taxon>
    </lineage>
</organism>
<dbReference type="SUPFAM" id="SSF52540">
    <property type="entry name" value="P-loop containing nucleoside triphosphate hydrolases"/>
    <property type="match status" value="2"/>
</dbReference>
<feature type="transmembrane region" description="Helical" evidence="13">
    <location>
        <begin position="368"/>
        <end position="391"/>
    </location>
</feature>
<evidence type="ECO:0000313" key="17">
    <source>
        <dbReference type="Proteomes" id="UP001140217"/>
    </source>
</evidence>